<evidence type="ECO:0000313" key="1">
    <source>
        <dbReference type="EMBL" id="KAK1467220.1"/>
    </source>
</evidence>
<protein>
    <submittedName>
        <fullName evidence="1">Uncharacterized protein</fullName>
    </submittedName>
</protein>
<keyword evidence="2" id="KW-1185">Reference proteome</keyword>
<evidence type="ECO:0000313" key="2">
    <source>
        <dbReference type="Proteomes" id="UP001239795"/>
    </source>
</evidence>
<dbReference type="Proteomes" id="UP001239795">
    <property type="component" value="Unassembled WGS sequence"/>
</dbReference>
<comment type="caution">
    <text evidence="1">The sequence shown here is derived from an EMBL/GenBank/DDBJ whole genome shotgun (WGS) entry which is preliminary data.</text>
</comment>
<dbReference type="EMBL" id="MLGG01000002">
    <property type="protein sequence ID" value="KAK1467220.1"/>
    <property type="molecule type" value="Genomic_DNA"/>
</dbReference>
<sequence>MTVHNGLLDRRSAPSPSFSLFRYSAVSARFPTITTISHPQKCPSVPVTEWHPVDSVDLFLNREEGVRSGAEREEVHPLPVRKGCHLAALTCQATPTHRLFSKMEPPS</sequence>
<accession>A0AAI9UZ61</accession>
<dbReference type="AlphaFoldDB" id="A0AAI9UZ61"/>
<reference evidence="1 2" key="1">
    <citation type="submission" date="2016-10" db="EMBL/GenBank/DDBJ databases">
        <title>The genome sequence of Colletotrichum fioriniae PJ7.</title>
        <authorList>
            <person name="Baroncelli R."/>
        </authorList>
    </citation>
    <scope>NUCLEOTIDE SEQUENCE [LARGE SCALE GENOMIC DNA]</scope>
    <source>
        <strain evidence="1">Col 31</strain>
    </source>
</reference>
<name>A0AAI9UZ61_9PEZI</name>
<gene>
    <name evidence="1" type="ORF">CMEL01_11213</name>
</gene>
<proteinExistence type="predicted"/>
<organism evidence="1 2">
    <name type="scientific">Colletotrichum melonis</name>
    <dbReference type="NCBI Taxonomy" id="1209925"/>
    <lineage>
        <taxon>Eukaryota</taxon>
        <taxon>Fungi</taxon>
        <taxon>Dikarya</taxon>
        <taxon>Ascomycota</taxon>
        <taxon>Pezizomycotina</taxon>
        <taxon>Sordariomycetes</taxon>
        <taxon>Hypocreomycetidae</taxon>
        <taxon>Glomerellales</taxon>
        <taxon>Glomerellaceae</taxon>
        <taxon>Colletotrichum</taxon>
        <taxon>Colletotrichum acutatum species complex</taxon>
    </lineage>
</organism>